<evidence type="ECO:0000256" key="2">
    <source>
        <dbReference type="ARBA" id="ARBA00007838"/>
    </source>
</evidence>
<feature type="region of interest" description="Disordered" evidence="7">
    <location>
        <begin position="206"/>
        <end position="291"/>
    </location>
</feature>
<dbReference type="EMBL" id="SGPM01000100">
    <property type="protein sequence ID" value="THH29954.1"/>
    <property type="molecule type" value="Genomic_DNA"/>
</dbReference>
<feature type="compositionally biased region" description="Acidic residues" evidence="7">
    <location>
        <begin position="153"/>
        <end position="165"/>
    </location>
</feature>
<evidence type="ECO:0000313" key="10">
    <source>
        <dbReference type="Proteomes" id="UP000308730"/>
    </source>
</evidence>
<reference evidence="9 10" key="1">
    <citation type="submission" date="2019-02" db="EMBL/GenBank/DDBJ databases">
        <title>Genome sequencing of the rare red list fungi Antrodiella citrinella (Flaviporus citrinellus).</title>
        <authorList>
            <person name="Buettner E."/>
            <person name="Kellner H."/>
        </authorList>
    </citation>
    <scope>NUCLEOTIDE SEQUENCE [LARGE SCALE GENOMIC DNA]</scope>
    <source>
        <strain evidence="9 10">DSM 108506</strain>
    </source>
</reference>
<dbReference type="AlphaFoldDB" id="A0A4S4MUH7"/>
<gene>
    <name evidence="9" type="ORF">EUX98_g4242</name>
</gene>
<protein>
    <recommendedName>
        <fullName evidence="5">FK506-binding protein</fullName>
        <ecNumber evidence="5">5.2.1.8</ecNumber>
    </recommendedName>
</protein>
<keyword evidence="4 5" id="KW-0413">Isomerase</keyword>
<evidence type="ECO:0000313" key="9">
    <source>
        <dbReference type="EMBL" id="THH29954.1"/>
    </source>
</evidence>
<evidence type="ECO:0000256" key="1">
    <source>
        <dbReference type="ARBA" id="ARBA00000971"/>
    </source>
</evidence>
<keyword evidence="3 5" id="KW-0697">Rotamase</keyword>
<evidence type="ECO:0000256" key="4">
    <source>
        <dbReference type="ARBA" id="ARBA00023235"/>
    </source>
</evidence>
<accession>A0A4S4MUH7</accession>
<name>A0A4S4MUH7_9APHY</name>
<dbReference type="PANTHER" id="PTHR43811">
    <property type="entry name" value="FKBP-TYPE PEPTIDYL-PROLYL CIS-TRANS ISOMERASE FKPA"/>
    <property type="match status" value="1"/>
</dbReference>
<dbReference type="Proteomes" id="UP000308730">
    <property type="component" value="Unassembled WGS sequence"/>
</dbReference>
<dbReference type="Gene3D" id="2.60.120.340">
    <property type="entry name" value="Nucleoplasmin core domain"/>
    <property type="match status" value="1"/>
</dbReference>
<dbReference type="Pfam" id="PF00254">
    <property type="entry name" value="FKBP_C"/>
    <property type="match status" value="1"/>
</dbReference>
<dbReference type="PROSITE" id="PS50059">
    <property type="entry name" value="FKBP_PPIASE"/>
    <property type="match status" value="1"/>
</dbReference>
<feature type="compositionally biased region" description="Acidic residues" evidence="7">
    <location>
        <begin position="56"/>
        <end position="71"/>
    </location>
</feature>
<evidence type="ECO:0000256" key="7">
    <source>
        <dbReference type="SAM" id="MobiDB-lite"/>
    </source>
</evidence>
<feature type="compositionally biased region" description="Basic and acidic residues" evidence="7">
    <location>
        <begin position="255"/>
        <end position="274"/>
    </location>
</feature>
<organism evidence="9 10">
    <name type="scientific">Antrodiella citrinella</name>
    <dbReference type="NCBI Taxonomy" id="2447956"/>
    <lineage>
        <taxon>Eukaryota</taxon>
        <taxon>Fungi</taxon>
        <taxon>Dikarya</taxon>
        <taxon>Basidiomycota</taxon>
        <taxon>Agaricomycotina</taxon>
        <taxon>Agaricomycetes</taxon>
        <taxon>Polyporales</taxon>
        <taxon>Steccherinaceae</taxon>
        <taxon>Antrodiella</taxon>
    </lineage>
</organism>
<dbReference type="GO" id="GO:0005730">
    <property type="term" value="C:nucleolus"/>
    <property type="evidence" value="ECO:0007669"/>
    <property type="project" value="TreeGrafter"/>
</dbReference>
<dbReference type="GO" id="GO:0003755">
    <property type="term" value="F:peptidyl-prolyl cis-trans isomerase activity"/>
    <property type="evidence" value="ECO:0007669"/>
    <property type="project" value="UniProtKB-KW"/>
</dbReference>
<feature type="region of interest" description="Disordered" evidence="7">
    <location>
        <begin position="135"/>
        <end position="168"/>
    </location>
</feature>
<feature type="domain" description="PPIase FKBP-type" evidence="8">
    <location>
        <begin position="304"/>
        <end position="390"/>
    </location>
</feature>
<evidence type="ECO:0000256" key="5">
    <source>
        <dbReference type="PIRNR" id="PIRNR001473"/>
    </source>
</evidence>
<dbReference type="PANTHER" id="PTHR43811:SF19">
    <property type="entry name" value="39 KDA FK506-BINDING NUCLEAR PROTEIN"/>
    <property type="match status" value="1"/>
</dbReference>
<dbReference type="InterPro" id="IPR041232">
    <property type="entry name" value="NPL"/>
</dbReference>
<dbReference type="InterPro" id="IPR001179">
    <property type="entry name" value="PPIase_FKBP_dom"/>
</dbReference>
<dbReference type="InterPro" id="IPR046357">
    <property type="entry name" value="PPIase_dom_sf"/>
</dbReference>
<dbReference type="EC" id="5.2.1.8" evidence="5"/>
<dbReference type="OrthoDB" id="77911at2759"/>
<feature type="compositionally biased region" description="Basic and acidic residues" evidence="7">
    <location>
        <begin position="211"/>
        <end position="230"/>
    </location>
</feature>
<evidence type="ECO:0000259" key="8">
    <source>
        <dbReference type="PROSITE" id="PS50059"/>
    </source>
</evidence>
<dbReference type="PIRSF" id="PIRSF001473">
    <property type="entry name" value="FK506-bp_FPR3"/>
    <property type="match status" value="1"/>
</dbReference>
<comment type="catalytic activity">
    <reaction evidence="1 5 6">
        <text>[protein]-peptidylproline (omega=180) = [protein]-peptidylproline (omega=0)</text>
        <dbReference type="Rhea" id="RHEA:16237"/>
        <dbReference type="Rhea" id="RHEA-COMP:10747"/>
        <dbReference type="Rhea" id="RHEA-COMP:10748"/>
        <dbReference type="ChEBI" id="CHEBI:83833"/>
        <dbReference type="ChEBI" id="CHEBI:83834"/>
        <dbReference type="EC" id="5.2.1.8"/>
    </reaction>
</comment>
<comment type="similarity">
    <text evidence="2">Belongs to the FKBP-type PPIase family. FKBP3/4 subfamily.</text>
</comment>
<evidence type="ECO:0000256" key="6">
    <source>
        <dbReference type="PROSITE-ProRule" id="PRU00277"/>
    </source>
</evidence>
<comment type="caution">
    <text evidence="9">The sequence shown here is derived from an EMBL/GenBank/DDBJ whole genome shotgun (WGS) entry which is preliminary data.</text>
</comment>
<keyword evidence="10" id="KW-1185">Reference proteome</keyword>
<proteinExistence type="inferred from homology"/>
<dbReference type="GO" id="GO:0000785">
    <property type="term" value="C:chromatin"/>
    <property type="evidence" value="ECO:0007669"/>
    <property type="project" value="TreeGrafter"/>
</dbReference>
<dbReference type="Pfam" id="PF17800">
    <property type="entry name" value="NPL"/>
    <property type="match status" value="1"/>
</dbReference>
<dbReference type="InterPro" id="IPR023566">
    <property type="entry name" value="PPIase_Fpr3/Fpr4-like"/>
</dbReference>
<dbReference type="Gene3D" id="3.10.50.40">
    <property type="match status" value="1"/>
</dbReference>
<feature type="compositionally biased region" description="Polar residues" evidence="7">
    <location>
        <begin position="135"/>
        <end position="152"/>
    </location>
</feature>
<dbReference type="SUPFAM" id="SSF54534">
    <property type="entry name" value="FKBP-like"/>
    <property type="match status" value="1"/>
</dbReference>
<evidence type="ECO:0000256" key="3">
    <source>
        <dbReference type="ARBA" id="ARBA00023110"/>
    </source>
</evidence>
<feature type="region of interest" description="Disordered" evidence="7">
    <location>
        <begin position="50"/>
        <end position="81"/>
    </location>
</feature>
<sequence length="390" mass="42333">MATAVAIWSLKLEPGETQAVVPLSDLRVTNVALGESLVDENGRTSVKLVYIGPSGDESDDEEEGEEDDEAEDKPGSEEPISTILCSLTPGKIEQSMVNIILEGDQEYLFESVGKNAVYLTGNYIGMSNFLRPTTRSTQRLPQISPTATSLPTDSDDSDDDSDDAYDLPMRKLRRSTSLTSYKATTKHGLCLDRRFEEVDDDDLTVALVPNDSKKRSRESDDAEDGEPKLSKKEKKKQKKLKAENGEAIPTGEDSAEPKAEKKKDKKEKKEDKAKKPQLADPKVLAGGVKIADNKTGSGPAAKAGDRVSVRYVGKLQNGSIFDSNTKGKPFQFRLGRGEVIKGWDAGVAGMQAGGERLITVPPAQAYGNKKQNGIPANSTLIFEVKVVQIN</sequence>
<dbReference type="FunFam" id="3.10.50.40:FF:000006">
    <property type="entry name" value="Peptidyl-prolyl cis-trans isomerase"/>
    <property type="match status" value="1"/>
</dbReference>